<dbReference type="InterPro" id="IPR013656">
    <property type="entry name" value="PAS_4"/>
</dbReference>
<feature type="coiled-coil region" evidence="7">
    <location>
        <begin position="133"/>
        <end position="178"/>
    </location>
</feature>
<evidence type="ECO:0000256" key="5">
    <source>
        <dbReference type="ARBA" id="ARBA00022777"/>
    </source>
</evidence>
<dbReference type="InterPro" id="IPR001610">
    <property type="entry name" value="PAC"/>
</dbReference>
<feature type="domain" description="PAS" evidence="10">
    <location>
        <begin position="291"/>
        <end position="361"/>
    </location>
</feature>
<comment type="caution">
    <text evidence="12">The sequence shown here is derived from an EMBL/GenBank/DDBJ whole genome shotgun (WGS) entry which is preliminary data.</text>
</comment>
<dbReference type="CDD" id="cd00130">
    <property type="entry name" value="PAS"/>
    <property type="match status" value="2"/>
</dbReference>
<dbReference type="AlphaFoldDB" id="A0A9Q4PW76"/>
<comment type="catalytic activity">
    <reaction evidence="1">
        <text>ATP + protein L-histidine = ADP + protein N-phospho-L-histidine.</text>
        <dbReference type="EC" id="2.7.13.3"/>
    </reaction>
</comment>
<feature type="modified residue" description="4-aspartylphosphate" evidence="6">
    <location>
        <position position="62"/>
    </location>
</feature>
<dbReference type="SUPFAM" id="SSF55785">
    <property type="entry name" value="PYP-like sensor domain (PAS domain)"/>
    <property type="match status" value="2"/>
</dbReference>
<dbReference type="Pfam" id="PF02518">
    <property type="entry name" value="HATPase_c"/>
    <property type="match status" value="1"/>
</dbReference>
<dbReference type="SMART" id="SM00448">
    <property type="entry name" value="REC"/>
    <property type="match status" value="1"/>
</dbReference>
<dbReference type="Pfam" id="PF08448">
    <property type="entry name" value="PAS_4"/>
    <property type="match status" value="1"/>
</dbReference>
<dbReference type="GO" id="GO:0000160">
    <property type="term" value="P:phosphorelay signal transduction system"/>
    <property type="evidence" value="ECO:0007669"/>
    <property type="project" value="InterPro"/>
</dbReference>
<dbReference type="PANTHER" id="PTHR43304">
    <property type="entry name" value="PHYTOCHROME-LIKE PROTEIN CPH1"/>
    <property type="match status" value="1"/>
</dbReference>
<evidence type="ECO:0000259" key="9">
    <source>
        <dbReference type="PROSITE" id="PS50110"/>
    </source>
</evidence>
<dbReference type="Gene3D" id="3.30.450.20">
    <property type="entry name" value="PAS domain"/>
    <property type="match status" value="2"/>
</dbReference>
<dbReference type="Pfam" id="PF13426">
    <property type="entry name" value="PAS_9"/>
    <property type="match status" value="1"/>
</dbReference>
<dbReference type="PROSITE" id="PS50109">
    <property type="entry name" value="HIS_KIN"/>
    <property type="match status" value="1"/>
</dbReference>
<keyword evidence="4" id="KW-0808">Transferase</keyword>
<feature type="domain" description="Histidine kinase" evidence="8">
    <location>
        <begin position="525"/>
        <end position="623"/>
    </location>
</feature>
<evidence type="ECO:0000313" key="12">
    <source>
        <dbReference type="EMBL" id="MDE4908785.1"/>
    </source>
</evidence>
<dbReference type="InterPro" id="IPR000014">
    <property type="entry name" value="PAS"/>
</dbReference>
<dbReference type="InterPro" id="IPR052162">
    <property type="entry name" value="Sensor_kinase/Photoreceptor"/>
</dbReference>
<dbReference type="InterPro" id="IPR011006">
    <property type="entry name" value="CheY-like_superfamily"/>
</dbReference>
<dbReference type="EMBL" id="JAKELO010000002">
    <property type="protein sequence ID" value="MDE4908785.1"/>
    <property type="molecule type" value="Genomic_DNA"/>
</dbReference>
<evidence type="ECO:0000256" key="6">
    <source>
        <dbReference type="PROSITE-ProRule" id="PRU00169"/>
    </source>
</evidence>
<dbReference type="CDD" id="cd00075">
    <property type="entry name" value="HATPase"/>
    <property type="match status" value="1"/>
</dbReference>
<dbReference type="SMART" id="SM00091">
    <property type="entry name" value="PAS"/>
    <property type="match status" value="2"/>
</dbReference>
<dbReference type="InterPro" id="IPR035965">
    <property type="entry name" value="PAS-like_dom_sf"/>
</dbReference>
<accession>A0A9Q4PW76</accession>
<dbReference type="InterPro" id="IPR036890">
    <property type="entry name" value="HATPase_C_sf"/>
</dbReference>
<keyword evidence="5" id="KW-0418">Kinase</keyword>
<proteinExistence type="predicted"/>
<evidence type="ECO:0000256" key="3">
    <source>
        <dbReference type="ARBA" id="ARBA00022553"/>
    </source>
</evidence>
<dbReference type="PROSITE" id="PS50110">
    <property type="entry name" value="RESPONSE_REGULATORY"/>
    <property type="match status" value="1"/>
</dbReference>
<dbReference type="SMART" id="SM00086">
    <property type="entry name" value="PAC"/>
    <property type="match status" value="1"/>
</dbReference>
<dbReference type="Proteomes" id="UP001143747">
    <property type="component" value="Unassembled WGS sequence"/>
</dbReference>
<dbReference type="CDD" id="cd00156">
    <property type="entry name" value="REC"/>
    <property type="match status" value="1"/>
</dbReference>
<keyword evidence="7" id="KW-0175">Coiled coil</keyword>
<dbReference type="SUPFAM" id="SSF55874">
    <property type="entry name" value="ATPase domain of HSP90 chaperone/DNA topoisomerase II/histidine kinase"/>
    <property type="match status" value="1"/>
</dbReference>
<keyword evidence="13" id="KW-1185">Reference proteome</keyword>
<feature type="domain" description="PAS" evidence="10">
    <location>
        <begin position="171"/>
        <end position="241"/>
    </location>
</feature>
<dbReference type="InterPro" id="IPR005467">
    <property type="entry name" value="His_kinase_dom"/>
</dbReference>
<dbReference type="SMART" id="SM00387">
    <property type="entry name" value="HATPase_c"/>
    <property type="match status" value="1"/>
</dbReference>
<evidence type="ECO:0000256" key="1">
    <source>
        <dbReference type="ARBA" id="ARBA00000085"/>
    </source>
</evidence>
<feature type="domain" description="Response regulatory" evidence="9">
    <location>
        <begin position="12"/>
        <end position="127"/>
    </location>
</feature>
<dbReference type="PROSITE" id="PS50112">
    <property type="entry name" value="PAS"/>
    <property type="match status" value="2"/>
</dbReference>
<dbReference type="InterPro" id="IPR003594">
    <property type="entry name" value="HATPase_dom"/>
</dbReference>
<dbReference type="InterPro" id="IPR001789">
    <property type="entry name" value="Sig_transdc_resp-reg_receiver"/>
</dbReference>
<organism evidence="12 13">
    <name type="scientific">Methanogenium marinum</name>
    <dbReference type="NCBI Taxonomy" id="348610"/>
    <lineage>
        <taxon>Archaea</taxon>
        <taxon>Methanobacteriati</taxon>
        <taxon>Methanobacteriota</taxon>
        <taxon>Stenosarchaea group</taxon>
        <taxon>Methanomicrobia</taxon>
        <taxon>Methanomicrobiales</taxon>
        <taxon>Methanomicrobiaceae</taxon>
        <taxon>Methanogenium</taxon>
    </lineage>
</organism>
<dbReference type="EC" id="2.7.13.3" evidence="2"/>
<dbReference type="NCBIfam" id="TIGR00229">
    <property type="entry name" value="sensory_box"/>
    <property type="match status" value="2"/>
</dbReference>
<gene>
    <name evidence="12" type="ORF">L0665_09215</name>
</gene>
<name>A0A9Q4PW76_9EURY</name>
<dbReference type="PANTHER" id="PTHR43304:SF1">
    <property type="entry name" value="PAC DOMAIN-CONTAINING PROTEIN"/>
    <property type="match status" value="1"/>
</dbReference>
<evidence type="ECO:0000259" key="8">
    <source>
        <dbReference type="PROSITE" id="PS50109"/>
    </source>
</evidence>
<evidence type="ECO:0000313" key="13">
    <source>
        <dbReference type="Proteomes" id="UP001143747"/>
    </source>
</evidence>
<dbReference type="Gene3D" id="3.30.565.10">
    <property type="entry name" value="Histidine kinase-like ATPase, C-terminal domain"/>
    <property type="match status" value="1"/>
</dbReference>
<dbReference type="PROSITE" id="PS50113">
    <property type="entry name" value="PAC"/>
    <property type="match status" value="1"/>
</dbReference>
<evidence type="ECO:0000256" key="4">
    <source>
        <dbReference type="ARBA" id="ARBA00022679"/>
    </source>
</evidence>
<sequence length="642" mass="73122">MPETAHDSNLHRILYVDDEELLLNVTQHYFQREGSCIVDTAGSAEEGFLKIQEFRYDAIISDYEMPKMNGIEFLSLLRSTGDDTPFIIFTGKGREDIVIDALNAGADYYLQKGGHPKAQFAELLNTIRKAAENKSVKDEIKQKKLEIEAANQKLSKNRDELIKSRNELEESVQRARSLLDSSVSTIVLLDRDAIVLDANDGYPARFGKTREEIIGTDVWNLFPEHIGKKRNVWLQQVFSTGKPFKKEESWEGIWDYSIDPVFDADGNVKSVTVHATDITLRKQMEDTIRTSETLYRTVVEDQTEFVCRFLPDGTHIFANDAYCRYFGKTRQELLKAKFKPNIPKEDNKRIKETLLSLTPEHPVATIENRIIIPDGSTRWQQWSDRGIFDDRGKLTEYQSVGRDITELKRTENAILEANNKLNLLSSITRHDILNQLTVLMMLEGFLKEDITEEQPSTYVDRIIDVTNKIEEQIQFTRDYQDMGQSKPGWQNLGKVADGAFMQSSAQNIITDIDVEGIFVYADLMLERVFYNLCDNAIHHGKSVTQIHVSFRNEESIGIITVKDNGIGVPTDMKEKIFSKDVGSNTGLGLFLVSEILKITGITIRETGIPGKGCCFEIFILEGNWRRETQKNAPDIPLLKLPT</sequence>
<evidence type="ECO:0000256" key="7">
    <source>
        <dbReference type="SAM" id="Coils"/>
    </source>
</evidence>
<dbReference type="RefSeq" id="WP_274925397.1">
    <property type="nucleotide sequence ID" value="NZ_JAKELO010000002.1"/>
</dbReference>
<dbReference type="InterPro" id="IPR000700">
    <property type="entry name" value="PAS-assoc_C"/>
</dbReference>
<dbReference type="Pfam" id="PF00072">
    <property type="entry name" value="Response_reg"/>
    <property type="match status" value="1"/>
</dbReference>
<evidence type="ECO:0000259" key="11">
    <source>
        <dbReference type="PROSITE" id="PS50113"/>
    </source>
</evidence>
<feature type="domain" description="PAC" evidence="11">
    <location>
        <begin position="364"/>
        <end position="416"/>
    </location>
</feature>
<dbReference type="GO" id="GO:0004673">
    <property type="term" value="F:protein histidine kinase activity"/>
    <property type="evidence" value="ECO:0007669"/>
    <property type="project" value="UniProtKB-EC"/>
</dbReference>
<dbReference type="Gene3D" id="3.40.50.2300">
    <property type="match status" value="1"/>
</dbReference>
<evidence type="ECO:0000256" key="2">
    <source>
        <dbReference type="ARBA" id="ARBA00012438"/>
    </source>
</evidence>
<keyword evidence="3 6" id="KW-0597">Phosphoprotein</keyword>
<dbReference type="SUPFAM" id="SSF52172">
    <property type="entry name" value="CheY-like"/>
    <property type="match status" value="1"/>
</dbReference>
<reference evidence="12" key="1">
    <citation type="submission" date="2022-01" db="EMBL/GenBank/DDBJ databases">
        <title>Draft genome of Methanogenium marinum DSM 15558.</title>
        <authorList>
            <person name="Chen S.-C."/>
            <person name="You Y.-T."/>
        </authorList>
    </citation>
    <scope>NUCLEOTIDE SEQUENCE</scope>
    <source>
        <strain evidence="12">DSM 15558</strain>
    </source>
</reference>
<protein>
    <recommendedName>
        <fullName evidence="2">histidine kinase</fullName>
        <ecNumber evidence="2">2.7.13.3</ecNumber>
    </recommendedName>
</protein>
<evidence type="ECO:0000259" key="10">
    <source>
        <dbReference type="PROSITE" id="PS50112"/>
    </source>
</evidence>